<dbReference type="AlphaFoldDB" id="A0A8S0W5T5"/>
<dbReference type="PROSITE" id="PS50896">
    <property type="entry name" value="LISH"/>
    <property type="match status" value="1"/>
</dbReference>
<evidence type="ECO:0000259" key="2">
    <source>
        <dbReference type="PROSITE" id="PS50897"/>
    </source>
</evidence>
<organism evidence="3 4">
    <name type="scientific">Cyclocybe aegerita</name>
    <name type="common">Black poplar mushroom</name>
    <name type="synonym">Agrocybe aegerita</name>
    <dbReference type="NCBI Taxonomy" id="1973307"/>
    <lineage>
        <taxon>Eukaryota</taxon>
        <taxon>Fungi</taxon>
        <taxon>Dikarya</taxon>
        <taxon>Basidiomycota</taxon>
        <taxon>Agaricomycotina</taxon>
        <taxon>Agaricomycetes</taxon>
        <taxon>Agaricomycetidae</taxon>
        <taxon>Agaricales</taxon>
        <taxon>Agaricineae</taxon>
        <taxon>Bolbitiaceae</taxon>
        <taxon>Cyclocybe</taxon>
    </lineage>
</organism>
<dbReference type="InterPro" id="IPR013144">
    <property type="entry name" value="CRA_dom"/>
</dbReference>
<name>A0A8S0W5T5_CYCAE</name>
<feature type="region of interest" description="Disordered" evidence="1">
    <location>
        <begin position="291"/>
        <end position="311"/>
    </location>
</feature>
<comment type="caution">
    <text evidence="3">The sequence shown here is derived from an EMBL/GenBank/DDBJ whole genome shotgun (WGS) entry which is preliminary data.</text>
</comment>
<feature type="compositionally biased region" description="Low complexity" evidence="1">
    <location>
        <begin position="122"/>
        <end position="132"/>
    </location>
</feature>
<dbReference type="OrthoDB" id="8048523at2759"/>
<dbReference type="PANTHER" id="PTHR12864">
    <property type="entry name" value="RAN BINDING PROTEIN 9-RELATED"/>
    <property type="match status" value="1"/>
</dbReference>
<evidence type="ECO:0000256" key="1">
    <source>
        <dbReference type="SAM" id="MobiDB-lite"/>
    </source>
</evidence>
<dbReference type="Pfam" id="PF10607">
    <property type="entry name" value="CTLH"/>
    <property type="match status" value="1"/>
</dbReference>
<dbReference type="InterPro" id="IPR006594">
    <property type="entry name" value="LisH"/>
</dbReference>
<evidence type="ECO:0000313" key="3">
    <source>
        <dbReference type="EMBL" id="CAA7271626.1"/>
    </source>
</evidence>
<dbReference type="InterPro" id="IPR006595">
    <property type="entry name" value="CTLH_C"/>
</dbReference>
<reference evidence="3 4" key="1">
    <citation type="submission" date="2020-01" db="EMBL/GenBank/DDBJ databases">
        <authorList>
            <person name="Gupta K D."/>
        </authorList>
    </citation>
    <scope>NUCLEOTIDE SEQUENCE [LARGE SCALE GENOMIC DNA]</scope>
</reference>
<dbReference type="InterPro" id="IPR050618">
    <property type="entry name" value="Ubq-SigPath_Reg"/>
</dbReference>
<evidence type="ECO:0000313" key="4">
    <source>
        <dbReference type="Proteomes" id="UP000467700"/>
    </source>
</evidence>
<gene>
    <name evidence="3" type="ORF">AAE3_LOCUS13690</name>
</gene>
<dbReference type="SMART" id="SM00757">
    <property type="entry name" value="CRA"/>
    <property type="match status" value="1"/>
</dbReference>
<dbReference type="InterPro" id="IPR024964">
    <property type="entry name" value="CTLH/CRA"/>
</dbReference>
<sequence length="326" mass="35881">MSGSSKPLLSSPAPYQLHTLVLDYLCHCCYTRTAAALRRDNPIRQLDADGDEILVDADSEESGNALPESFETLLRQIKLRQEIRERILSGRVDDAIALLNTHFPSVLAENIIPSPQQKEHSSSSGSDSVEYVSSTSTEPAHLLLNLRILAFSEACRTVPLDYPPKLGTVDPSSDPASPVMIPKLEESPGQEALITRARKLYAFCNTLSNPQERATYVKEVENVSGLLAYEFPEKSAVAKYLSMERREAVADQIDRAILRSTGQPLVSSLELITRHTHLLWHYAHQHGVKARPGAVLPPKSGKSAAGEGETEIVPPFDLEKLLDIKP</sequence>
<dbReference type="Proteomes" id="UP000467700">
    <property type="component" value="Unassembled WGS sequence"/>
</dbReference>
<dbReference type="PROSITE" id="PS50897">
    <property type="entry name" value="CTLH"/>
    <property type="match status" value="1"/>
</dbReference>
<proteinExistence type="predicted"/>
<feature type="domain" description="CTLH" evidence="2">
    <location>
        <begin position="76"/>
        <end position="110"/>
    </location>
</feature>
<keyword evidence="4" id="KW-1185">Reference proteome</keyword>
<feature type="region of interest" description="Disordered" evidence="1">
    <location>
        <begin position="113"/>
        <end position="132"/>
    </location>
</feature>
<dbReference type="EMBL" id="CACVBS010000112">
    <property type="protein sequence ID" value="CAA7271626.1"/>
    <property type="molecule type" value="Genomic_DNA"/>
</dbReference>
<protein>
    <recommendedName>
        <fullName evidence="2">CTLH domain-containing protein</fullName>
    </recommendedName>
</protein>
<accession>A0A8S0W5T5</accession>